<dbReference type="PANTHER" id="PTHR12788:SF10">
    <property type="entry name" value="PROTEIN-TYROSINE SULFOTRANSFERASE"/>
    <property type="match status" value="1"/>
</dbReference>
<dbReference type="PROSITE" id="PS50005">
    <property type="entry name" value="TPR"/>
    <property type="match status" value="1"/>
</dbReference>
<dbReference type="Pfam" id="PF13469">
    <property type="entry name" value="Sulfotransfer_3"/>
    <property type="match status" value="1"/>
</dbReference>
<proteinExistence type="predicted"/>
<evidence type="ECO:0000313" key="4">
    <source>
        <dbReference type="EMBL" id="CAA0079951.1"/>
    </source>
</evidence>
<evidence type="ECO:0000313" key="7">
    <source>
        <dbReference type="Proteomes" id="UP000439591"/>
    </source>
</evidence>
<dbReference type="EMBL" id="CACSIK010000001">
    <property type="protein sequence ID" value="CAA0085919.1"/>
    <property type="molecule type" value="Genomic_DNA"/>
</dbReference>
<dbReference type="GO" id="GO:0008476">
    <property type="term" value="F:protein-tyrosine sulfotransferase activity"/>
    <property type="evidence" value="ECO:0007669"/>
    <property type="project" value="InterPro"/>
</dbReference>
<evidence type="ECO:0008006" key="8">
    <source>
        <dbReference type="Google" id="ProtNLM"/>
    </source>
</evidence>
<dbReference type="AlphaFoldDB" id="A0A5S9N7L3"/>
<accession>A0A5S9N7L3</accession>
<feature type="region of interest" description="Disordered" evidence="3">
    <location>
        <begin position="1"/>
        <end position="31"/>
    </location>
</feature>
<dbReference type="PANTHER" id="PTHR12788">
    <property type="entry name" value="PROTEIN-TYROSINE SULFOTRANSFERASE 2"/>
    <property type="match status" value="1"/>
</dbReference>
<evidence type="ECO:0000256" key="3">
    <source>
        <dbReference type="SAM" id="MobiDB-lite"/>
    </source>
</evidence>
<dbReference type="InterPro" id="IPR027417">
    <property type="entry name" value="P-loop_NTPase"/>
</dbReference>
<dbReference type="OrthoDB" id="9815894at2"/>
<gene>
    <name evidence="5" type="ORF">IHBHHGIJ_00923</name>
    <name evidence="4" type="ORF">KFEGEMFD_00228</name>
</gene>
<reference evidence="6 7" key="1">
    <citation type="submission" date="2019-11" db="EMBL/GenBank/DDBJ databases">
        <authorList>
            <person name="Holert J."/>
        </authorList>
    </citation>
    <scope>NUCLEOTIDE SEQUENCE [LARGE SCALE GENOMIC DNA]</scope>
    <source>
        <strain evidence="4">BC3_2A</strain>
        <strain evidence="5">SB11_1A</strain>
    </source>
</reference>
<sequence length="521" mass="59457">MASKKNPSKSAADKHERKTVNISLPGRPGQKAMTAGQAIDFTLQLAENNKWPAVTLLSRQLISQVPQLSRAWYLLFNSLQQSNDFIGLLQATEQYLKDKPRDVRALLSQASALRLLNQHDRALSIIEKVMKLAPANTNALNQHGIILKEMGNMSAALASFNRCLRLSPSNSFAYWNRSDLYNEIDDSELSKMEALLSKPSLNADSKVRLHYALSRGYEFRNNISKQCFHIEQGAKLKRSVVTYDHAKDMQEIKDIPSHFSAEVLNQAVTETSPETTISTPIFICGLPRSGTTLIEQIISSHSMVTAGDEINALPRAAAALLHEKGITKPFPFWAKDLQVNDWKKIGDNYQKFTQELHATPFFTDKNLQNYKALGLIHLARPDAKIIFCRRDPMDNLWGCYRQYFANGLNFTYDQEELADSYHGAAELYRYWQKVLPDKVFFLEYETLINHYDDTVKSLLEFIGLPWEENCLHFYNNPRPVKTTSTTQVRSPISTSRIGQWQKYQDHLQAMHQRLKVLGELE</sequence>
<name>A0A5S9N7L3_9GAMM</name>
<evidence type="ECO:0000256" key="1">
    <source>
        <dbReference type="ARBA" id="ARBA00022679"/>
    </source>
</evidence>
<dbReference type="Pfam" id="PF13181">
    <property type="entry name" value="TPR_8"/>
    <property type="match status" value="2"/>
</dbReference>
<evidence type="ECO:0000256" key="2">
    <source>
        <dbReference type="PROSITE-ProRule" id="PRU00339"/>
    </source>
</evidence>
<dbReference type="Gene3D" id="1.25.40.10">
    <property type="entry name" value="Tetratricopeptide repeat domain"/>
    <property type="match status" value="1"/>
</dbReference>
<evidence type="ECO:0000313" key="6">
    <source>
        <dbReference type="Proteomes" id="UP000435877"/>
    </source>
</evidence>
<dbReference type="EMBL" id="CACSIM010000001">
    <property type="protein sequence ID" value="CAA0079951.1"/>
    <property type="molecule type" value="Genomic_DNA"/>
</dbReference>
<keyword evidence="1" id="KW-0808">Transferase</keyword>
<dbReference type="RefSeq" id="WP_159267577.1">
    <property type="nucleotide sequence ID" value="NZ_CACSIK010000001.1"/>
</dbReference>
<dbReference type="InterPro" id="IPR019734">
    <property type="entry name" value="TPR_rpt"/>
</dbReference>
<dbReference type="InterPro" id="IPR011990">
    <property type="entry name" value="TPR-like_helical_dom_sf"/>
</dbReference>
<protein>
    <recommendedName>
        <fullName evidence="8">Beta-barrel assembly-enhancing protease</fullName>
    </recommendedName>
</protein>
<dbReference type="InterPro" id="IPR026634">
    <property type="entry name" value="TPST-like"/>
</dbReference>
<dbReference type="Proteomes" id="UP000439591">
    <property type="component" value="Unassembled WGS sequence"/>
</dbReference>
<dbReference type="Gene3D" id="3.40.50.300">
    <property type="entry name" value="P-loop containing nucleotide triphosphate hydrolases"/>
    <property type="match status" value="1"/>
</dbReference>
<dbReference type="SUPFAM" id="SSF48452">
    <property type="entry name" value="TPR-like"/>
    <property type="match status" value="1"/>
</dbReference>
<feature type="repeat" description="TPR" evidence="2">
    <location>
        <begin position="137"/>
        <end position="170"/>
    </location>
</feature>
<dbReference type="SMART" id="SM00028">
    <property type="entry name" value="TPR"/>
    <property type="match status" value="2"/>
</dbReference>
<keyword evidence="2" id="KW-0802">TPR repeat</keyword>
<evidence type="ECO:0000313" key="5">
    <source>
        <dbReference type="EMBL" id="CAA0085919.1"/>
    </source>
</evidence>
<dbReference type="Proteomes" id="UP000435877">
    <property type="component" value="Unassembled WGS sequence"/>
</dbReference>
<organism evidence="5 6">
    <name type="scientific">Zhongshania aliphaticivorans</name>
    <dbReference type="NCBI Taxonomy" id="1470434"/>
    <lineage>
        <taxon>Bacteria</taxon>
        <taxon>Pseudomonadati</taxon>
        <taxon>Pseudomonadota</taxon>
        <taxon>Gammaproteobacteria</taxon>
        <taxon>Cellvibrionales</taxon>
        <taxon>Spongiibacteraceae</taxon>
        <taxon>Zhongshania</taxon>
    </lineage>
</organism>
<keyword evidence="6" id="KW-1185">Reference proteome</keyword>
<dbReference type="SUPFAM" id="SSF52540">
    <property type="entry name" value="P-loop containing nucleoside triphosphate hydrolases"/>
    <property type="match status" value="1"/>
</dbReference>